<dbReference type="AlphaFoldDB" id="A0A831LFD2"/>
<accession>A0A831LFD2</accession>
<evidence type="ECO:0000259" key="2">
    <source>
        <dbReference type="Pfam" id="PF26216"/>
    </source>
</evidence>
<dbReference type="Pfam" id="PF26216">
    <property type="entry name" value="GDPGP1_C"/>
    <property type="match status" value="1"/>
</dbReference>
<name>A0A831LFD2_9BACT</name>
<dbReference type="Pfam" id="PF16269">
    <property type="entry name" value="DUF4922"/>
    <property type="match status" value="1"/>
</dbReference>
<reference evidence="3" key="1">
    <citation type="journal article" date="2020" name="mSystems">
        <title>Genome- and Community-Level Interaction Insights into Carbon Utilization and Element Cycling Functions of Hydrothermarchaeota in Hydrothermal Sediment.</title>
        <authorList>
            <person name="Zhou Z."/>
            <person name="Liu Y."/>
            <person name="Xu W."/>
            <person name="Pan J."/>
            <person name="Luo Z.H."/>
            <person name="Li M."/>
        </authorList>
    </citation>
    <scope>NUCLEOTIDE SEQUENCE [LARGE SCALE GENOMIC DNA]</scope>
    <source>
        <strain evidence="3">SpSt-1217</strain>
    </source>
</reference>
<protein>
    <submittedName>
        <fullName evidence="3">DUF4922 domain-containing protein</fullName>
    </submittedName>
</protein>
<gene>
    <name evidence="3" type="ORF">ENN90_00925</name>
</gene>
<comment type="caution">
    <text evidence="3">The sequence shown here is derived from an EMBL/GenBank/DDBJ whole genome shotgun (WGS) entry which is preliminary data.</text>
</comment>
<feature type="domain" description="DUF4922" evidence="1">
    <location>
        <begin position="28"/>
        <end position="173"/>
    </location>
</feature>
<dbReference type="Proteomes" id="UP000886047">
    <property type="component" value="Unassembled WGS sequence"/>
</dbReference>
<feature type="domain" description="GDPGP1-like C-terminal" evidence="2">
    <location>
        <begin position="189"/>
        <end position="322"/>
    </location>
</feature>
<dbReference type="InterPro" id="IPR058865">
    <property type="entry name" value="GDPGP1_C"/>
</dbReference>
<dbReference type="SUPFAM" id="SSF54197">
    <property type="entry name" value="HIT-like"/>
    <property type="match status" value="1"/>
</dbReference>
<dbReference type="EMBL" id="DSDK01000053">
    <property type="protein sequence ID" value="HDR50172.1"/>
    <property type="molecule type" value="Genomic_DNA"/>
</dbReference>
<dbReference type="InterPro" id="IPR046320">
    <property type="entry name" value="DUF4922"/>
</dbReference>
<proteinExistence type="predicted"/>
<sequence>MLEQKRISVKELAKYGPVAGLSEQAVALVKQQQETWELVRKNYGALSGVQTKKFDFGHFTIIAQHNPERIRSSAAKTDAKSIAERPCFLCLKNLPSEQKGLVFQEKYLVLANPFPIFPLHLTVSNLEHTPQRILDFFPDMLELSRELSGFTLFYNGPECGASAPDHFHFQAGNRGFLPVEKELETLEKQHARVLLQNQKGKMFAVENYLRRFVAVVSSDKGAATEMFLQIYSFLAGENPKEPMLNVLCYFENHSWKIIVFPRAKQRPSHFYRDDSARVVVGPAAVELGGVLVLPRHRDFVEITKKTIAEIYGEVTMCENEFKFIAFP</sequence>
<evidence type="ECO:0000259" key="1">
    <source>
        <dbReference type="Pfam" id="PF16269"/>
    </source>
</evidence>
<evidence type="ECO:0000313" key="3">
    <source>
        <dbReference type="EMBL" id="HDR50172.1"/>
    </source>
</evidence>
<dbReference type="InterPro" id="IPR036265">
    <property type="entry name" value="HIT-like_sf"/>
</dbReference>
<organism evidence="3">
    <name type="scientific">Mariniphaga anaerophila</name>
    <dbReference type="NCBI Taxonomy" id="1484053"/>
    <lineage>
        <taxon>Bacteria</taxon>
        <taxon>Pseudomonadati</taxon>
        <taxon>Bacteroidota</taxon>
        <taxon>Bacteroidia</taxon>
        <taxon>Marinilabiliales</taxon>
        <taxon>Prolixibacteraceae</taxon>
        <taxon>Mariniphaga</taxon>
    </lineage>
</organism>